<feature type="transmembrane region" description="Helical" evidence="7">
    <location>
        <begin position="73"/>
        <end position="89"/>
    </location>
</feature>
<dbReference type="InterPro" id="IPR049278">
    <property type="entry name" value="MS_channel_C"/>
</dbReference>
<evidence type="ECO:0000256" key="6">
    <source>
        <dbReference type="ARBA" id="ARBA00023136"/>
    </source>
</evidence>
<dbReference type="GO" id="GO:0055085">
    <property type="term" value="P:transmembrane transport"/>
    <property type="evidence" value="ECO:0007669"/>
    <property type="project" value="InterPro"/>
</dbReference>
<dbReference type="SUPFAM" id="SSF50182">
    <property type="entry name" value="Sm-like ribonucleoproteins"/>
    <property type="match status" value="1"/>
</dbReference>
<feature type="domain" description="Mechanosensitive ion channel MscS" evidence="8">
    <location>
        <begin position="186"/>
        <end position="252"/>
    </location>
</feature>
<dbReference type="InterPro" id="IPR045042">
    <property type="entry name" value="YnaI-like"/>
</dbReference>
<feature type="domain" description="Mechanosensitive ion channel MscS C-terminal" evidence="9">
    <location>
        <begin position="259"/>
        <end position="344"/>
    </location>
</feature>
<dbReference type="InterPro" id="IPR006686">
    <property type="entry name" value="MscS_channel_CS"/>
</dbReference>
<keyword evidence="4 7" id="KW-0812">Transmembrane</keyword>
<dbReference type="Gene3D" id="3.30.70.100">
    <property type="match status" value="1"/>
</dbReference>
<evidence type="ECO:0000259" key="9">
    <source>
        <dbReference type="Pfam" id="PF21082"/>
    </source>
</evidence>
<dbReference type="InterPro" id="IPR023408">
    <property type="entry name" value="MscS_beta-dom_sf"/>
</dbReference>
<feature type="transmembrane region" description="Helical" evidence="7">
    <location>
        <begin position="163"/>
        <end position="183"/>
    </location>
</feature>
<dbReference type="Pfam" id="PF21082">
    <property type="entry name" value="MS_channel_3rd"/>
    <property type="match status" value="1"/>
</dbReference>
<protein>
    <submittedName>
        <fullName evidence="11">Mechanosensitive ion channel MscS</fullName>
    </submittedName>
</protein>
<feature type="domain" description="Mechanosensitive ion channel transmembrane helices 2/3" evidence="10">
    <location>
        <begin position="144"/>
        <end position="184"/>
    </location>
</feature>
<feature type="transmembrane region" description="Helical" evidence="7">
    <location>
        <begin position="20"/>
        <end position="40"/>
    </location>
</feature>
<dbReference type="SUPFAM" id="SSF82861">
    <property type="entry name" value="Mechanosensitive channel protein MscS (YggB), transmembrane region"/>
    <property type="match status" value="1"/>
</dbReference>
<evidence type="ECO:0000256" key="1">
    <source>
        <dbReference type="ARBA" id="ARBA00004651"/>
    </source>
</evidence>
<proteinExistence type="inferred from homology"/>
<feature type="transmembrane region" description="Helical" evidence="7">
    <location>
        <begin position="137"/>
        <end position="157"/>
    </location>
</feature>
<keyword evidence="12" id="KW-1185">Reference proteome</keyword>
<dbReference type="PANTHER" id="PTHR43634">
    <property type="entry name" value="OW CONDUCTANCE MECHANOSENSITIVE CHANNEL"/>
    <property type="match status" value="1"/>
</dbReference>
<evidence type="ECO:0000259" key="10">
    <source>
        <dbReference type="Pfam" id="PF21088"/>
    </source>
</evidence>
<organism evidence="11 12">
    <name type="scientific">Syntrophomonas zehnderi OL-4</name>
    <dbReference type="NCBI Taxonomy" id="690567"/>
    <lineage>
        <taxon>Bacteria</taxon>
        <taxon>Bacillati</taxon>
        <taxon>Bacillota</taxon>
        <taxon>Clostridia</taxon>
        <taxon>Eubacteriales</taxon>
        <taxon>Syntrophomonadaceae</taxon>
        <taxon>Syntrophomonas</taxon>
    </lineage>
</organism>
<comment type="subcellular location">
    <subcellularLocation>
        <location evidence="1">Cell membrane</location>
        <topology evidence="1">Multi-pass membrane protein</topology>
    </subcellularLocation>
</comment>
<dbReference type="EMBL" id="CGIH01000002">
    <property type="protein sequence ID" value="CFW97048.1"/>
    <property type="molecule type" value="Genomic_DNA"/>
</dbReference>
<dbReference type="Pfam" id="PF00924">
    <property type="entry name" value="MS_channel_2nd"/>
    <property type="match status" value="1"/>
</dbReference>
<dbReference type="InterPro" id="IPR049142">
    <property type="entry name" value="MS_channel_1st"/>
</dbReference>
<dbReference type="InterPro" id="IPR006685">
    <property type="entry name" value="MscS_channel_2nd"/>
</dbReference>
<keyword evidence="5 7" id="KW-1133">Transmembrane helix</keyword>
<dbReference type="InterPro" id="IPR011066">
    <property type="entry name" value="MscS_channel_C_sf"/>
</dbReference>
<keyword evidence="3" id="KW-1003">Cell membrane</keyword>
<evidence type="ECO:0000256" key="4">
    <source>
        <dbReference type="ARBA" id="ARBA00022692"/>
    </source>
</evidence>
<dbReference type="InterPro" id="IPR010920">
    <property type="entry name" value="LSM_dom_sf"/>
</dbReference>
<evidence type="ECO:0000313" key="11">
    <source>
        <dbReference type="EMBL" id="CFW97048.1"/>
    </source>
</evidence>
<name>A0A0E4C7F5_9FIRM</name>
<keyword evidence="6 7" id="KW-0472">Membrane</keyword>
<dbReference type="PANTHER" id="PTHR43634:SF2">
    <property type="entry name" value="LOW CONDUCTANCE MECHANOSENSITIVE CHANNEL YNAI"/>
    <property type="match status" value="1"/>
</dbReference>
<reference evidence="11 12" key="1">
    <citation type="submission" date="2015-03" db="EMBL/GenBank/DDBJ databases">
        <authorList>
            <person name="Murphy D."/>
        </authorList>
    </citation>
    <scope>NUCLEOTIDE SEQUENCE [LARGE SCALE GENOMIC DNA]</scope>
    <source>
        <strain evidence="11 12">OL-4</strain>
    </source>
</reference>
<sequence>MLGFLTNLYNFFMQNTTATLRMVLIALVIFLPFYILSKWFTQGLFDLIYKISARTESELDDKLILAFKKPTRYLFLLVGLYLALIYLPLSPDIDVFISKVFRSGIVLLVAWGIYDLAGNNSFLSLEMKERLNIDDMLVPFFSKTFRFIIIALALVLIANEWHYNVNGFIAGLGLGGLAFALAAKDALANIFGGIVIIMEKPFSIGDWVLSPSVEGIVEDITFRSTRFRTFDQALVTVPNSTLANEAITNWSRMGKRRVSFYLGLNYATPVDKIEKITQRIGAMLKAHPEIHEENILVSFEYFQDSKLDILVQYYTKTTIRGEHLRIKEEINLQIMKYLQEEGVSLAFPSRSVYIESPISKAEGAGNLS</sequence>
<comment type="similarity">
    <text evidence="2">Belongs to the MscS (TC 1.A.23) family.</text>
</comment>
<evidence type="ECO:0000256" key="2">
    <source>
        <dbReference type="ARBA" id="ARBA00008017"/>
    </source>
</evidence>
<dbReference type="Proteomes" id="UP000045545">
    <property type="component" value="Unassembled WGS sequence"/>
</dbReference>
<dbReference type="STRING" id="690567.65"/>
<dbReference type="Gene3D" id="1.10.287.1260">
    <property type="match status" value="1"/>
</dbReference>
<dbReference type="GO" id="GO:0005886">
    <property type="term" value="C:plasma membrane"/>
    <property type="evidence" value="ECO:0007669"/>
    <property type="project" value="UniProtKB-SubCell"/>
</dbReference>
<accession>A0A0E4C7F5</accession>
<dbReference type="Pfam" id="PF21088">
    <property type="entry name" value="MS_channel_1st"/>
    <property type="match status" value="1"/>
</dbReference>
<feature type="transmembrane region" description="Helical" evidence="7">
    <location>
        <begin position="95"/>
        <end position="117"/>
    </location>
</feature>
<evidence type="ECO:0000256" key="5">
    <source>
        <dbReference type="ARBA" id="ARBA00022989"/>
    </source>
</evidence>
<gene>
    <name evidence="11" type="ORF">65</name>
</gene>
<dbReference type="PROSITE" id="PS01246">
    <property type="entry name" value="UPF0003"/>
    <property type="match status" value="1"/>
</dbReference>
<dbReference type="SUPFAM" id="SSF82689">
    <property type="entry name" value="Mechanosensitive channel protein MscS (YggB), C-terminal domain"/>
    <property type="match status" value="1"/>
</dbReference>
<dbReference type="AlphaFoldDB" id="A0A0E4C7F5"/>
<evidence type="ECO:0000256" key="3">
    <source>
        <dbReference type="ARBA" id="ARBA00022475"/>
    </source>
</evidence>
<evidence type="ECO:0000259" key="8">
    <source>
        <dbReference type="Pfam" id="PF00924"/>
    </source>
</evidence>
<dbReference type="InterPro" id="IPR011014">
    <property type="entry name" value="MscS_channel_TM-2"/>
</dbReference>
<evidence type="ECO:0000256" key="7">
    <source>
        <dbReference type="SAM" id="Phobius"/>
    </source>
</evidence>
<dbReference type="Gene3D" id="2.30.30.60">
    <property type="match status" value="1"/>
</dbReference>
<evidence type="ECO:0000313" key="12">
    <source>
        <dbReference type="Proteomes" id="UP000045545"/>
    </source>
</evidence>